<feature type="transmembrane region" description="Helical" evidence="5">
    <location>
        <begin position="36"/>
        <end position="57"/>
    </location>
</feature>
<evidence type="ECO:0000256" key="1">
    <source>
        <dbReference type="ARBA" id="ARBA00004141"/>
    </source>
</evidence>
<feature type="transmembrane region" description="Helical" evidence="5">
    <location>
        <begin position="137"/>
        <end position="158"/>
    </location>
</feature>
<feature type="transmembrane region" description="Helical" evidence="5">
    <location>
        <begin position="224"/>
        <end position="245"/>
    </location>
</feature>
<dbReference type="OrthoDB" id="9787814at2"/>
<dbReference type="GO" id="GO:0005886">
    <property type="term" value="C:plasma membrane"/>
    <property type="evidence" value="ECO:0007669"/>
    <property type="project" value="TreeGrafter"/>
</dbReference>
<protein>
    <submittedName>
        <fullName evidence="7">Calcium:proton antiporter</fullName>
    </submittedName>
</protein>
<dbReference type="EMBL" id="SGNY01000002">
    <property type="protein sequence ID" value="TRB01446.1"/>
    <property type="molecule type" value="Genomic_DNA"/>
</dbReference>
<dbReference type="RefSeq" id="WP_142840344.1">
    <property type="nucleotide sequence ID" value="NZ_JAPZAA010000002.1"/>
</dbReference>
<feature type="transmembrane region" description="Helical" evidence="5">
    <location>
        <begin position="317"/>
        <end position="338"/>
    </location>
</feature>
<evidence type="ECO:0000256" key="5">
    <source>
        <dbReference type="SAM" id="Phobius"/>
    </source>
</evidence>
<dbReference type="GO" id="GO:0015385">
    <property type="term" value="F:sodium:proton antiporter activity"/>
    <property type="evidence" value="ECO:0007669"/>
    <property type="project" value="TreeGrafter"/>
</dbReference>
<evidence type="ECO:0000313" key="7">
    <source>
        <dbReference type="EMBL" id="TRB01446.1"/>
    </source>
</evidence>
<sequence length="368" mass="38967">MVGSILKQERILLLAIPAAIVAYMAEHAIFEGGKTASLIAAIALIGLIVLVSMRVAHHAEILAAKVGDPYGTMILTLSAVAVEVLILAIIMSESSSPTLVRDTIYSAVMIDINGILGLAALLGGLRHGEQPYNDDSGKTYGVMILTAMGISMIVPEFIPDESWHVYSAFTIVAMIALYALFLKMQVGPHSYFFSYAYPRKAHPAGQPSESHAEEEDEGSVPLSIGLIIAGVVLIGVLAEFMSSFLSVSLEGTSAPPALMAVVVATISASPEILTALRSALRNRMQAVVNIAMGASLSTVILTVPVMEGIALYTGQPFIMAMTPVQTVMVFITLIAAAINLNDGETNAIEGMTHFILFATFVMLLFLGL</sequence>
<feature type="transmembrane region" description="Helical" evidence="5">
    <location>
        <begin position="164"/>
        <end position="182"/>
    </location>
</feature>
<feature type="transmembrane region" description="Helical" evidence="5">
    <location>
        <begin position="350"/>
        <end position="367"/>
    </location>
</feature>
<dbReference type="AlphaFoldDB" id="A0A546XL33"/>
<organism evidence="7 8">
    <name type="scientific">Rhizobium rhizogenes</name>
    <name type="common">Agrobacterium rhizogenes</name>
    <dbReference type="NCBI Taxonomy" id="359"/>
    <lineage>
        <taxon>Bacteria</taxon>
        <taxon>Pseudomonadati</taxon>
        <taxon>Pseudomonadota</taxon>
        <taxon>Alphaproteobacteria</taxon>
        <taxon>Hyphomicrobiales</taxon>
        <taxon>Rhizobiaceae</taxon>
        <taxon>Rhizobium/Agrobacterium group</taxon>
        <taxon>Rhizobium</taxon>
    </lineage>
</organism>
<keyword evidence="2 5" id="KW-0812">Transmembrane</keyword>
<feature type="domain" description="Sodium/calcium exchanger membrane region" evidence="6">
    <location>
        <begin position="223"/>
        <end position="365"/>
    </location>
</feature>
<feature type="transmembrane region" description="Helical" evidence="5">
    <location>
        <begin position="257"/>
        <end position="276"/>
    </location>
</feature>
<evidence type="ECO:0000259" key="6">
    <source>
        <dbReference type="Pfam" id="PF01699"/>
    </source>
</evidence>
<keyword evidence="3 5" id="KW-1133">Transmembrane helix</keyword>
<evidence type="ECO:0000256" key="4">
    <source>
        <dbReference type="ARBA" id="ARBA00023136"/>
    </source>
</evidence>
<evidence type="ECO:0000256" key="3">
    <source>
        <dbReference type="ARBA" id="ARBA00022989"/>
    </source>
</evidence>
<dbReference type="InterPro" id="IPR004837">
    <property type="entry name" value="NaCa_Exmemb"/>
</dbReference>
<feature type="transmembrane region" description="Helical" evidence="5">
    <location>
        <begin position="288"/>
        <end position="311"/>
    </location>
</feature>
<keyword evidence="4 5" id="KW-0472">Membrane</keyword>
<feature type="domain" description="Sodium/calcium exchanger membrane region" evidence="6">
    <location>
        <begin position="38"/>
        <end position="185"/>
    </location>
</feature>
<reference evidence="7 8" key="1">
    <citation type="journal article" date="2019" name="Appl. Microbiol. Biotechnol.">
        <title>Differential efficiency of wild type rhizogenic strains for rol gene transformation of plants.</title>
        <authorList>
            <person name="Desmet S."/>
            <person name="De Keyser E."/>
            <person name="Van Vaerenbergh J."/>
            <person name="Baeyen S."/>
            <person name="Van Huylenbroeck J."/>
            <person name="Geelen D."/>
            <person name="Dhooghe E."/>
        </authorList>
    </citation>
    <scope>NUCLEOTIDE SEQUENCE [LARGE SCALE GENOMIC DNA]</scope>
    <source>
        <strain evidence="7 8">GBBC3284</strain>
    </source>
</reference>
<proteinExistence type="predicted"/>
<comment type="caution">
    <text evidence="7">The sequence shown here is derived from an EMBL/GenBank/DDBJ whole genome shotgun (WGS) entry which is preliminary data.</text>
</comment>
<dbReference type="PANTHER" id="PTHR37958:SF1">
    <property type="entry name" value="SODIUM-POTASSIUM_PROTON ANTIPORTER CHAA"/>
    <property type="match status" value="1"/>
</dbReference>
<dbReference type="PANTHER" id="PTHR37958">
    <property type="entry name" value="SODIUM-POTASSIUM/PROTON ANTIPORTER CHAA"/>
    <property type="match status" value="1"/>
</dbReference>
<evidence type="ECO:0000256" key="2">
    <source>
        <dbReference type="ARBA" id="ARBA00022692"/>
    </source>
</evidence>
<evidence type="ECO:0000313" key="8">
    <source>
        <dbReference type="Proteomes" id="UP000315434"/>
    </source>
</evidence>
<dbReference type="Proteomes" id="UP000315434">
    <property type="component" value="Unassembled WGS sequence"/>
</dbReference>
<gene>
    <name evidence="7" type="ORF">EXN68_08085</name>
</gene>
<comment type="subcellular location">
    <subcellularLocation>
        <location evidence="1">Membrane</location>
        <topology evidence="1">Multi-pass membrane protein</topology>
    </subcellularLocation>
</comment>
<feature type="transmembrane region" description="Helical" evidence="5">
    <location>
        <begin position="12"/>
        <end position="30"/>
    </location>
</feature>
<name>A0A546XL33_RHIRH</name>
<feature type="transmembrane region" description="Helical" evidence="5">
    <location>
        <begin position="103"/>
        <end position="125"/>
    </location>
</feature>
<feature type="transmembrane region" description="Helical" evidence="5">
    <location>
        <begin position="69"/>
        <end position="91"/>
    </location>
</feature>
<accession>A0A546XL33</accession>
<dbReference type="InterPro" id="IPR052946">
    <property type="entry name" value="Alkaline_pH_Ca-Antiporter"/>
</dbReference>
<dbReference type="GO" id="GO:0015386">
    <property type="term" value="F:potassium:proton antiporter activity"/>
    <property type="evidence" value="ECO:0007669"/>
    <property type="project" value="TreeGrafter"/>
</dbReference>
<dbReference type="Pfam" id="PF01699">
    <property type="entry name" value="Na_Ca_ex"/>
    <property type="match status" value="2"/>
</dbReference>